<comment type="similarity">
    <text evidence="1">Belongs to the universal ribosomal protein uL23 family.</text>
</comment>
<reference evidence="6" key="1">
    <citation type="submission" date="2018-05" db="EMBL/GenBank/DDBJ databases">
        <authorList>
            <person name="Lanie J.A."/>
            <person name="Ng W.-L."/>
            <person name="Kazmierczak K.M."/>
            <person name="Andrzejewski T.M."/>
            <person name="Davidsen T.M."/>
            <person name="Wayne K.J."/>
            <person name="Tettelin H."/>
            <person name="Glass J.I."/>
            <person name="Rusch D."/>
            <person name="Podicherti R."/>
            <person name="Tsui H.-C.T."/>
            <person name="Winkler M.E."/>
        </authorList>
    </citation>
    <scope>NUCLEOTIDE SEQUENCE</scope>
</reference>
<dbReference type="EMBL" id="UINC01111413">
    <property type="protein sequence ID" value="SVC79611.1"/>
    <property type="molecule type" value="Genomic_DNA"/>
</dbReference>
<keyword evidence="2" id="KW-0699">rRNA-binding</keyword>
<sequence length="92" mass="10584">MTVVLGPHVSEKTTIMADKHNQVVFRVRRDSNKADIRRAVELLFDVKVEQVQVVNCRGKIKRSGNEWGQRQNWKKAYVTLAEGDDIDFMGPE</sequence>
<dbReference type="AlphaFoldDB" id="A0A382Q5V7"/>
<dbReference type="InterPro" id="IPR001014">
    <property type="entry name" value="Ribosomal_uL23_CS"/>
</dbReference>
<accession>A0A382Q5V7</accession>
<evidence type="ECO:0008006" key="7">
    <source>
        <dbReference type="Google" id="ProtNLM"/>
    </source>
</evidence>
<dbReference type="GO" id="GO:0006412">
    <property type="term" value="P:translation"/>
    <property type="evidence" value="ECO:0007669"/>
    <property type="project" value="InterPro"/>
</dbReference>
<keyword evidence="4" id="KW-0689">Ribosomal protein</keyword>
<evidence type="ECO:0000256" key="4">
    <source>
        <dbReference type="ARBA" id="ARBA00022980"/>
    </source>
</evidence>
<evidence type="ECO:0000313" key="6">
    <source>
        <dbReference type="EMBL" id="SVC79611.1"/>
    </source>
</evidence>
<dbReference type="InterPro" id="IPR013025">
    <property type="entry name" value="Ribosomal_uL23-like"/>
</dbReference>
<proteinExistence type="inferred from homology"/>
<organism evidence="6">
    <name type="scientific">marine metagenome</name>
    <dbReference type="NCBI Taxonomy" id="408172"/>
    <lineage>
        <taxon>unclassified sequences</taxon>
        <taxon>metagenomes</taxon>
        <taxon>ecological metagenomes</taxon>
    </lineage>
</organism>
<dbReference type="InterPro" id="IPR012677">
    <property type="entry name" value="Nucleotide-bd_a/b_plait_sf"/>
</dbReference>
<evidence type="ECO:0000256" key="3">
    <source>
        <dbReference type="ARBA" id="ARBA00022884"/>
    </source>
</evidence>
<keyword evidence="3" id="KW-0694">RNA-binding</keyword>
<keyword evidence="5" id="KW-0687">Ribonucleoprotein</keyword>
<dbReference type="GO" id="GO:1990904">
    <property type="term" value="C:ribonucleoprotein complex"/>
    <property type="evidence" value="ECO:0007669"/>
    <property type="project" value="UniProtKB-KW"/>
</dbReference>
<name>A0A382Q5V7_9ZZZZ</name>
<gene>
    <name evidence="6" type="ORF">METZ01_LOCUS332465</name>
</gene>
<evidence type="ECO:0000256" key="1">
    <source>
        <dbReference type="ARBA" id="ARBA00006700"/>
    </source>
</evidence>
<evidence type="ECO:0000256" key="2">
    <source>
        <dbReference type="ARBA" id="ARBA00022730"/>
    </source>
</evidence>
<dbReference type="GO" id="GO:0003735">
    <property type="term" value="F:structural constituent of ribosome"/>
    <property type="evidence" value="ECO:0007669"/>
    <property type="project" value="InterPro"/>
</dbReference>
<dbReference type="GO" id="GO:0019843">
    <property type="term" value="F:rRNA binding"/>
    <property type="evidence" value="ECO:0007669"/>
    <property type="project" value="UniProtKB-KW"/>
</dbReference>
<protein>
    <recommendedName>
        <fullName evidence="7">50S ribosomal protein L23</fullName>
    </recommendedName>
</protein>
<evidence type="ECO:0000256" key="5">
    <source>
        <dbReference type="ARBA" id="ARBA00023274"/>
    </source>
</evidence>
<dbReference type="InterPro" id="IPR012678">
    <property type="entry name" value="Ribosomal_uL23/eL15/eS24_sf"/>
</dbReference>
<dbReference type="NCBIfam" id="NF004359">
    <property type="entry name" value="PRK05738.1-3"/>
    <property type="match status" value="1"/>
</dbReference>
<dbReference type="PROSITE" id="PS00050">
    <property type="entry name" value="RIBOSOMAL_L23"/>
    <property type="match status" value="1"/>
</dbReference>
<dbReference type="PANTHER" id="PTHR11620">
    <property type="entry name" value="60S RIBOSOMAL PROTEIN L23A"/>
    <property type="match status" value="1"/>
</dbReference>
<dbReference type="SUPFAM" id="SSF54189">
    <property type="entry name" value="Ribosomal proteins S24e, L23 and L15e"/>
    <property type="match status" value="1"/>
</dbReference>
<dbReference type="FunFam" id="3.30.70.330:FF:000001">
    <property type="entry name" value="50S ribosomal protein L23"/>
    <property type="match status" value="1"/>
</dbReference>
<dbReference type="HAMAP" id="MF_01369_B">
    <property type="entry name" value="Ribosomal_uL23_B"/>
    <property type="match status" value="1"/>
</dbReference>
<dbReference type="Pfam" id="PF00276">
    <property type="entry name" value="Ribosomal_L23"/>
    <property type="match status" value="1"/>
</dbReference>
<dbReference type="NCBIfam" id="NF004363">
    <property type="entry name" value="PRK05738.2-4"/>
    <property type="match status" value="1"/>
</dbReference>
<dbReference type="Gene3D" id="3.30.70.330">
    <property type="match status" value="1"/>
</dbReference>
<dbReference type="GO" id="GO:0005840">
    <property type="term" value="C:ribosome"/>
    <property type="evidence" value="ECO:0007669"/>
    <property type="project" value="UniProtKB-KW"/>
</dbReference>